<dbReference type="Gene3D" id="3.30.450.40">
    <property type="match status" value="1"/>
</dbReference>
<dbReference type="PANTHER" id="PTHR30136:SF24">
    <property type="entry name" value="HTH-TYPE TRANSCRIPTIONAL REPRESSOR ALLR"/>
    <property type="match status" value="1"/>
</dbReference>
<dbReference type="RefSeq" id="WP_013830304.1">
    <property type="nucleotide sequence ID" value="NC_015576.1"/>
</dbReference>
<keyword evidence="1" id="KW-0805">Transcription regulation</keyword>
<dbReference type="SUPFAM" id="SSF55781">
    <property type="entry name" value="GAF domain-like"/>
    <property type="match status" value="1"/>
</dbReference>
<dbReference type="InterPro" id="IPR050707">
    <property type="entry name" value="HTH_MetabolicPath_Reg"/>
</dbReference>
<dbReference type="Pfam" id="PF09339">
    <property type="entry name" value="HTH_IclR"/>
    <property type="match status" value="1"/>
</dbReference>
<dbReference type="OrthoDB" id="4775040at2"/>
<dbReference type="PANTHER" id="PTHR30136">
    <property type="entry name" value="HELIX-TURN-HELIX TRANSCRIPTIONAL REGULATOR, ICLR FAMILY"/>
    <property type="match status" value="1"/>
</dbReference>
<evidence type="ECO:0000313" key="5">
    <source>
        <dbReference type="Proteomes" id="UP000009224"/>
    </source>
</evidence>
<dbReference type="SUPFAM" id="SSF46785">
    <property type="entry name" value="Winged helix' DNA-binding domain"/>
    <property type="match status" value="1"/>
</dbReference>
<dbReference type="PROSITE" id="PS51077">
    <property type="entry name" value="HTH_ICLR"/>
    <property type="match status" value="1"/>
</dbReference>
<gene>
    <name evidence="4" type="ordered locus">JDM601_3379</name>
</gene>
<dbReference type="GO" id="GO:0045892">
    <property type="term" value="P:negative regulation of DNA-templated transcription"/>
    <property type="evidence" value="ECO:0007669"/>
    <property type="project" value="TreeGrafter"/>
</dbReference>
<dbReference type="GO" id="GO:0003677">
    <property type="term" value="F:DNA binding"/>
    <property type="evidence" value="ECO:0007669"/>
    <property type="project" value="InterPro"/>
</dbReference>
<dbReference type="eggNOG" id="COG1414">
    <property type="taxonomic scope" value="Bacteria"/>
</dbReference>
<reference evidence="4 5" key="1">
    <citation type="journal article" date="2011" name="J. Bacteriol.">
        <title>Complete genome sequence of a novel clinical isolate, the nontuberculous Mycobacterium strain JDM601.</title>
        <authorList>
            <person name="Zhang Z.Y."/>
            <person name="Sun Z.Q."/>
            <person name="Wang Z.L."/>
            <person name="Wen Z.L."/>
            <person name="Sun Q.W."/>
            <person name="Zhu Z.Q."/>
            <person name="Song Y.Z."/>
            <person name="Zhao J.W."/>
            <person name="Wang H.H."/>
            <person name="Zhang S.L."/>
            <person name="Guo X.K."/>
        </authorList>
    </citation>
    <scope>NUCLEOTIDE SEQUENCE [LARGE SCALE GENOMIC DNA]</scope>
    <source>
        <strain evidence="4 5">JDM601</strain>
    </source>
</reference>
<sequence>MTAHSAADDPARPVSSPPTERVIRILELLASDPERGFSLSEIARMLCISHGTCHAIVTTLAARQWIVRNRRSGSYSWGPALAALARPVNKQAFRPELQRLSDDVGMQVVLGTRQGPTVVVTDAVGESLAALQVSVGFRMPIVAPFCREFVAEAGPQVRREWVGGLGSPSPRLRRRLGAVLDEVRNRGYAIERMSREYVRVYSALQALAAEGEPDEITARLASAFADLTVVDYLPGELDSTEHRVANVAAPIHDTDGTVTMSVGASPFATMTPAEVSDLGAAVRETAARIESLWVARADPTTEGVTP</sequence>
<dbReference type="KEGG" id="mjd:JDM601_3379"/>
<evidence type="ECO:0000313" key="4">
    <source>
        <dbReference type="EMBL" id="AEF37379.1"/>
    </source>
</evidence>
<dbReference type="STRING" id="875328.JDM601_3379"/>
<protein>
    <submittedName>
        <fullName evidence="4">IclR family transcriptional regulator</fullName>
    </submittedName>
</protein>
<dbReference type="EMBL" id="CP002329">
    <property type="protein sequence ID" value="AEF37379.1"/>
    <property type="molecule type" value="Genomic_DNA"/>
</dbReference>
<evidence type="ECO:0000259" key="3">
    <source>
        <dbReference type="PROSITE" id="PS51077"/>
    </source>
</evidence>
<evidence type="ECO:0000256" key="1">
    <source>
        <dbReference type="ARBA" id="ARBA00023015"/>
    </source>
</evidence>
<accession>F5YYR0</accession>
<evidence type="ECO:0000256" key="2">
    <source>
        <dbReference type="ARBA" id="ARBA00023163"/>
    </source>
</evidence>
<dbReference type="AlphaFoldDB" id="F5YYR0"/>
<dbReference type="InterPro" id="IPR036388">
    <property type="entry name" value="WH-like_DNA-bd_sf"/>
</dbReference>
<dbReference type="InterPro" id="IPR005471">
    <property type="entry name" value="Tscrpt_reg_IclR_N"/>
</dbReference>
<dbReference type="Proteomes" id="UP000009224">
    <property type="component" value="Chromosome"/>
</dbReference>
<proteinExistence type="predicted"/>
<organism evidence="4 5">
    <name type="scientific">Mycolicibacter sinensis (strain JDM601)</name>
    <name type="common">Mycobacterium sinense</name>
    <dbReference type="NCBI Taxonomy" id="875328"/>
    <lineage>
        <taxon>Bacteria</taxon>
        <taxon>Bacillati</taxon>
        <taxon>Actinomycetota</taxon>
        <taxon>Actinomycetes</taxon>
        <taxon>Mycobacteriales</taxon>
        <taxon>Mycobacteriaceae</taxon>
        <taxon>Mycolicibacter</taxon>
    </lineage>
</organism>
<dbReference type="GO" id="GO:0003700">
    <property type="term" value="F:DNA-binding transcription factor activity"/>
    <property type="evidence" value="ECO:0007669"/>
    <property type="project" value="TreeGrafter"/>
</dbReference>
<dbReference type="InterPro" id="IPR036390">
    <property type="entry name" value="WH_DNA-bd_sf"/>
</dbReference>
<keyword evidence="2" id="KW-0804">Transcription</keyword>
<dbReference type="InterPro" id="IPR029016">
    <property type="entry name" value="GAF-like_dom_sf"/>
</dbReference>
<dbReference type="HOGENOM" id="CLU_062618_5_1_11"/>
<name>F5YYR0_MYCSD</name>
<feature type="domain" description="HTH iclR-type" evidence="3">
    <location>
        <begin position="16"/>
        <end position="79"/>
    </location>
</feature>
<keyword evidence="5" id="KW-1185">Reference proteome</keyword>
<dbReference type="Gene3D" id="1.10.10.10">
    <property type="entry name" value="Winged helix-like DNA-binding domain superfamily/Winged helix DNA-binding domain"/>
    <property type="match status" value="1"/>
</dbReference>
<dbReference type="SMART" id="SM00346">
    <property type="entry name" value="HTH_ICLR"/>
    <property type="match status" value="1"/>
</dbReference>